<dbReference type="PROSITE" id="PS51257">
    <property type="entry name" value="PROKAR_LIPOPROTEIN"/>
    <property type="match status" value="1"/>
</dbReference>
<evidence type="ECO:0000256" key="1">
    <source>
        <dbReference type="SAM" id="Phobius"/>
    </source>
</evidence>
<keyword evidence="1" id="KW-0812">Transmembrane</keyword>
<name>A0A8S5LX40_9CAUD</name>
<accession>A0A8S5LX40</accession>
<proteinExistence type="predicted"/>
<protein>
    <submittedName>
        <fullName evidence="2">Uncharacterized protein</fullName>
    </submittedName>
</protein>
<keyword evidence="1" id="KW-1133">Transmembrane helix</keyword>
<reference evidence="2" key="1">
    <citation type="journal article" date="2021" name="Proc. Natl. Acad. Sci. U.S.A.">
        <title>A Catalog of Tens of Thousands of Viruses from Human Metagenomes Reveals Hidden Associations with Chronic Diseases.</title>
        <authorList>
            <person name="Tisza M.J."/>
            <person name="Buck C.B."/>
        </authorList>
    </citation>
    <scope>NUCLEOTIDE SEQUENCE</scope>
    <source>
        <strain evidence="2">Ct3pR10</strain>
    </source>
</reference>
<keyword evidence="1" id="KW-0472">Membrane</keyword>
<organism evidence="2">
    <name type="scientific">Siphoviridae sp. ct3pR10</name>
    <dbReference type="NCBI Taxonomy" id="2826284"/>
    <lineage>
        <taxon>Viruses</taxon>
        <taxon>Duplodnaviria</taxon>
        <taxon>Heunggongvirae</taxon>
        <taxon>Uroviricota</taxon>
        <taxon>Caudoviricetes</taxon>
    </lineage>
</organism>
<evidence type="ECO:0000313" key="2">
    <source>
        <dbReference type="EMBL" id="DAD74371.1"/>
    </source>
</evidence>
<dbReference type="EMBL" id="BK014759">
    <property type="protein sequence ID" value="DAD74371.1"/>
    <property type="molecule type" value="Genomic_DNA"/>
</dbReference>
<feature type="transmembrane region" description="Helical" evidence="1">
    <location>
        <begin position="12"/>
        <end position="37"/>
    </location>
</feature>
<sequence length="40" mass="4274">MPSYRPPIVAGFFMSCPCSGSSGFLSGLFFSGINYHLGIK</sequence>